<dbReference type="EMBL" id="JBHSOH010000001">
    <property type="protein sequence ID" value="MFC5846698.1"/>
    <property type="molecule type" value="Genomic_DNA"/>
</dbReference>
<proteinExistence type="predicted"/>
<keyword evidence="2" id="KW-1185">Reference proteome</keyword>
<reference evidence="2" key="1">
    <citation type="journal article" date="2019" name="Int. J. Syst. Evol. Microbiol.">
        <title>The Global Catalogue of Microorganisms (GCM) 10K type strain sequencing project: providing services to taxonomists for standard genome sequencing and annotation.</title>
        <authorList>
            <consortium name="The Broad Institute Genomics Platform"/>
            <consortium name="The Broad Institute Genome Sequencing Center for Infectious Disease"/>
            <person name="Wu L."/>
            <person name="Ma J."/>
        </authorList>
    </citation>
    <scope>NUCLEOTIDE SEQUENCE [LARGE SCALE GENOMIC DNA]</scope>
    <source>
        <strain evidence="2">CGMCC 1.15053</strain>
    </source>
</reference>
<protein>
    <submittedName>
        <fullName evidence="1">Uncharacterized protein</fullName>
    </submittedName>
</protein>
<evidence type="ECO:0000313" key="2">
    <source>
        <dbReference type="Proteomes" id="UP001595979"/>
    </source>
</evidence>
<sequence>MRSPRRRALPAPTLLDTLRAHPAGLTHPEVCDKQRTAWADTSAGLWRLVDRGRAEALPEPAGSGAAYRFRLTPQAAR</sequence>
<comment type="caution">
    <text evidence="1">The sequence shown here is derived from an EMBL/GenBank/DDBJ whole genome shotgun (WGS) entry which is preliminary data.</text>
</comment>
<dbReference type="RefSeq" id="WP_380044949.1">
    <property type="nucleotide sequence ID" value="NZ_JBHSOH010000001.1"/>
</dbReference>
<name>A0ABW1DD49_9DEIO</name>
<dbReference type="Proteomes" id="UP001595979">
    <property type="component" value="Unassembled WGS sequence"/>
</dbReference>
<gene>
    <name evidence="1" type="ORF">ACFPQ6_00105</name>
</gene>
<accession>A0ABW1DD49</accession>
<evidence type="ECO:0000313" key="1">
    <source>
        <dbReference type="EMBL" id="MFC5846698.1"/>
    </source>
</evidence>
<organism evidence="1 2">
    <name type="scientific">Deinococcus petrolearius</name>
    <dbReference type="NCBI Taxonomy" id="1751295"/>
    <lineage>
        <taxon>Bacteria</taxon>
        <taxon>Thermotogati</taxon>
        <taxon>Deinococcota</taxon>
        <taxon>Deinococci</taxon>
        <taxon>Deinococcales</taxon>
        <taxon>Deinococcaceae</taxon>
        <taxon>Deinococcus</taxon>
    </lineage>
</organism>